<gene>
    <name evidence="2" type="ORF">CKO28_25820</name>
</gene>
<keyword evidence="3" id="KW-1185">Reference proteome</keyword>
<sequence>MPPITPREAKTRTARLHSAARPRRHSQHPARSELFSNSLVDGTEFDLAVARIVDDEPLRVGEVREVLLSHDVGAGDPPGDDHLALRRIAHAVPPISLANWTRL</sequence>
<name>A0ABS1DNY3_9PROT</name>
<dbReference type="EMBL" id="NRRL01000186">
    <property type="protein sequence ID" value="MBK1671423.1"/>
    <property type="molecule type" value="Genomic_DNA"/>
</dbReference>
<feature type="compositionally biased region" description="Basic residues" evidence="1">
    <location>
        <begin position="12"/>
        <end position="28"/>
    </location>
</feature>
<protein>
    <submittedName>
        <fullName evidence="2">Uncharacterized protein</fullName>
    </submittedName>
</protein>
<dbReference type="Proteomes" id="UP001296873">
    <property type="component" value="Unassembled WGS sequence"/>
</dbReference>
<evidence type="ECO:0000313" key="3">
    <source>
        <dbReference type="Proteomes" id="UP001296873"/>
    </source>
</evidence>
<reference evidence="2 3" key="1">
    <citation type="journal article" date="2020" name="Microorganisms">
        <title>Osmotic Adaptation and Compatible Solute Biosynthesis of Phototrophic Bacteria as Revealed from Genome Analyses.</title>
        <authorList>
            <person name="Imhoff J.F."/>
            <person name="Rahn T."/>
            <person name="Kunzel S."/>
            <person name="Keller A."/>
            <person name="Neulinger S.C."/>
        </authorList>
    </citation>
    <scope>NUCLEOTIDE SEQUENCE [LARGE SCALE GENOMIC DNA]</scope>
    <source>
        <strain evidence="2 3">DSM 9895</strain>
    </source>
</reference>
<comment type="caution">
    <text evidence="2">The sequence shown here is derived from an EMBL/GenBank/DDBJ whole genome shotgun (WGS) entry which is preliminary data.</text>
</comment>
<evidence type="ECO:0000313" key="2">
    <source>
        <dbReference type="EMBL" id="MBK1671423.1"/>
    </source>
</evidence>
<organism evidence="2 3">
    <name type="scientific">Rhodovibrio sodomensis</name>
    <dbReference type="NCBI Taxonomy" id="1088"/>
    <lineage>
        <taxon>Bacteria</taxon>
        <taxon>Pseudomonadati</taxon>
        <taxon>Pseudomonadota</taxon>
        <taxon>Alphaproteobacteria</taxon>
        <taxon>Rhodospirillales</taxon>
        <taxon>Rhodovibrionaceae</taxon>
        <taxon>Rhodovibrio</taxon>
    </lineage>
</organism>
<accession>A0ABS1DNY3</accession>
<proteinExistence type="predicted"/>
<evidence type="ECO:0000256" key="1">
    <source>
        <dbReference type="SAM" id="MobiDB-lite"/>
    </source>
</evidence>
<feature type="region of interest" description="Disordered" evidence="1">
    <location>
        <begin position="1"/>
        <end position="35"/>
    </location>
</feature>